<evidence type="ECO:0000256" key="4">
    <source>
        <dbReference type="ARBA" id="ARBA00022670"/>
    </source>
</evidence>
<comment type="cofactor">
    <cofactor evidence="1">
        <name>Zn(2+)</name>
        <dbReference type="ChEBI" id="CHEBI:29105"/>
    </cofactor>
</comment>
<dbReference type="GO" id="GO:0008237">
    <property type="term" value="F:metallopeptidase activity"/>
    <property type="evidence" value="ECO:0007669"/>
    <property type="project" value="UniProtKB-KW"/>
</dbReference>
<keyword evidence="10" id="KW-0482">Metalloprotease</keyword>
<name>A0A098LGV6_9BACT</name>
<dbReference type="Proteomes" id="UP000030185">
    <property type="component" value="Unassembled WGS sequence"/>
</dbReference>
<gene>
    <name evidence="14" type="ORF">MYP_2946</name>
</gene>
<sequence>MEEQESLITSEPTEKVYPDKPVEESAAKSLLPSIASALLFIAASYFVFDWSLTNILILAGVVLFHELGHFAAMKIYSYKDVSMFFVPLVGAFVSGTKEQISQKQSIIIILAGPLPGALLGAILYYFGLAYHNDFLLNIAGFMVLINLFNLLPIMPFDGGRFIKSLFFERSELISSIFSYISIGALFYYSITSRSYFLMLVPGFLILQLFAQSQLKKTKEAVVDKGININKSYDELSNEEYWLVRDEIGKHVKAFSKYITPGKYEVSENEQKIIEQVKAVIQKEPIQDLKVGGKILFTVIWILSFIIPFVIIGVSMILTRSL</sequence>
<keyword evidence="11 12" id="KW-0472">Membrane</keyword>
<accession>A0A098LGV6</accession>
<evidence type="ECO:0000256" key="12">
    <source>
        <dbReference type="SAM" id="Phobius"/>
    </source>
</evidence>
<feature type="transmembrane region" description="Helical" evidence="12">
    <location>
        <begin position="55"/>
        <end position="72"/>
    </location>
</feature>
<keyword evidence="5 12" id="KW-0812">Transmembrane</keyword>
<evidence type="ECO:0000256" key="11">
    <source>
        <dbReference type="ARBA" id="ARBA00023136"/>
    </source>
</evidence>
<comment type="similarity">
    <text evidence="3">Belongs to the peptidase M50B family.</text>
</comment>
<dbReference type="EMBL" id="BBLT01000005">
    <property type="protein sequence ID" value="GAL85717.1"/>
    <property type="molecule type" value="Genomic_DNA"/>
</dbReference>
<keyword evidence="7" id="KW-0378">Hydrolase</keyword>
<evidence type="ECO:0000259" key="13">
    <source>
        <dbReference type="Pfam" id="PF02163"/>
    </source>
</evidence>
<evidence type="ECO:0000313" key="14">
    <source>
        <dbReference type="EMBL" id="GAL85717.1"/>
    </source>
</evidence>
<keyword evidence="15" id="KW-1185">Reference proteome</keyword>
<evidence type="ECO:0000256" key="7">
    <source>
        <dbReference type="ARBA" id="ARBA00022801"/>
    </source>
</evidence>
<dbReference type="STRING" id="153721.MYP_2946"/>
<dbReference type="Pfam" id="PF02163">
    <property type="entry name" value="Peptidase_M50"/>
    <property type="match status" value="1"/>
</dbReference>
<keyword evidence="4" id="KW-0645">Protease</keyword>
<comment type="subcellular location">
    <subcellularLocation>
        <location evidence="2">Membrane</location>
        <topology evidence="2">Multi-pass membrane protein</topology>
    </subcellularLocation>
</comment>
<evidence type="ECO:0000256" key="3">
    <source>
        <dbReference type="ARBA" id="ARBA00007931"/>
    </source>
</evidence>
<evidence type="ECO:0000256" key="8">
    <source>
        <dbReference type="ARBA" id="ARBA00022833"/>
    </source>
</evidence>
<evidence type="ECO:0000256" key="6">
    <source>
        <dbReference type="ARBA" id="ARBA00022723"/>
    </source>
</evidence>
<dbReference type="PANTHER" id="PTHR39188:SF3">
    <property type="entry name" value="STAGE IV SPORULATION PROTEIN FB"/>
    <property type="match status" value="1"/>
</dbReference>
<dbReference type="OrthoDB" id="921763at2"/>
<evidence type="ECO:0000256" key="9">
    <source>
        <dbReference type="ARBA" id="ARBA00022989"/>
    </source>
</evidence>
<feature type="transmembrane region" description="Helical" evidence="12">
    <location>
        <begin position="172"/>
        <end position="188"/>
    </location>
</feature>
<reference evidence="14 15" key="1">
    <citation type="submission" date="2014-09" db="EMBL/GenBank/DDBJ databases">
        <title>Sporocytophaga myxococcoides PG-01 genome sequencing.</title>
        <authorList>
            <person name="Liu L."/>
            <person name="Gao P.J."/>
            <person name="Chen G.J."/>
            <person name="Wang L.S."/>
        </authorList>
    </citation>
    <scope>NUCLEOTIDE SEQUENCE [LARGE SCALE GENOMIC DNA]</scope>
    <source>
        <strain evidence="14 15">PG-01</strain>
    </source>
</reference>
<keyword evidence="8" id="KW-0862">Zinc</keyword>
<feature type="transmembrane region" description="Helical" evidence="12">
    <location>
        <begin position="134"/>
        <end position="151"/>
    </location>
</feature>
<evidence type="ECO:0000256" key="10">
    <source>
        <dbReference type="ARBA" id="ARBA00023049"/>
    </source>
</evidence>
<proteinExistence type="inferred from homology"/>
<feature type="domain" description="Peptidase M50" evidence="13">
    <location>
        <begin position="55"/>
        <end position="128"/>
    </location>
</feature>
<dbReference type="AlphaFoldDB" id="A0A098LGV6"/>
<keyword evidence="9 12" id="KW-1133">Transmembrane helix</keyword>
<organism evidence="14 15">
    <name type="scientific">Sporocytophaga myxococcoides</name>
    <dbReference type="NCBI Taxonomy" id="153721"/>
    <lineage>
        <taxon>Bacteria</taxon>
        <taxon>Pseudomonadati</taxon>
        <taxon>Bacteroidota</taxon>
        <taxon>Cytophagia</taxon>
        <taxon>Cytophagales</taxon>
        <taxon>Cytophagaceae</taxon>
        <taxon>Sporocytophaga</taxon>
    </lineage>
</organism>
<dbReference type="GO" id="GO:0006508">
    <property type="term" value="P:proteolysis"/>
    <property type="evidence" value="ECO:0007669"/>
    <property type="project" value="UniProtKB-KW"/>
</dbReference>
<dbReference type="PANTHER" id="PTHR39188">
    <property type="entry name" value="MEMBRANE-ASSOCIATED ZINC METALLOPROTEASE M50B"/>
    <property type="match status" value="1"/>
</dbReference>
<comment type="caution">
    <text evidence="14">The sequence shown here is derived from an EMBL/GenBank/DDBJ whole genome shotgun (WGS) entry which is preliminary data.</text>
</comment>
<protein>
    <recommendedName>
        <fullName evidence="13">Peptidase M50 domain-containing protein</fullName>
    </recommendedName>
</protein>
<feature type="transmembrane region" description="Helical" evidence="12">
    <location>
        <begin position="30"/>
        <end position="48"/>
    </location>
</feature>
<evidence type="ECO:0000313" key="15">
    <source>
        <dbReference type="Proteomes" id="UP000030185"/>
    </source>
</evidence>
<dbReference type="InterPro" id="IPR008915">
    <property type="entry name" value="Peptidase_M50"/>
</dbReference>
<evidence type="ECO:0000256" key="5">
    <source>
        <dbReference type="ARBA" id="ARBA00022692"/>
    </source>
</evidence>
<keyword evidence="6" id="KW-0479">Metal-binding</keyword>
<dbReference type="eggNOG" id="COG1994">
    <property type="taxonomic scope" value="Bacteria"/>
</dbReference>
<feature type="transmembrane region" description="Helical" evidence="12">
    <location>
        <begin position="294"/>
        <end position="317"/>
    </location>
</feature>
<dbReference type="GO" id="GO:0046872">
    <property type="term" value="F:metal ion binding"/>
    <property type="evidence" value="ECO:0007669"/>
    <property type="project" value="UniProtKB-KW"/>
</dbReference>
<feature type="transmembrane region" description="Helical" evidence="12">
    <location>
        <begin position="107"/>
        <end position="128"/>
    </location>
</feature>
<evidence type="ECO:0000256" key="1">
    <source>
        <dbReference type="ARBA" id="ARBA00001947"/>
    </source>
</evidence>
<evidence type="ECO:0000256" key="2">
    <source>
        <dbReference type="ARBA" id="ARBA00004141"/>
    </source>
</evidence>
<dbReference type="RefSeq" id="WP_045464530.1">
    <property type="nucleotide sequence ID" value="NZ_BBLT01000005.1"/>
</dbReference>
<dbReference type="GO" id="GO:0016020">
    <property type="term" value="C:membrane"/>
    <property type="evidence" value="ECO:0007669"/>
    <property type="project" value="UniProtKB-SubCell"/>
</dbReference>